<evidence type="ECO:0000313" key="3">
    <source>
        <dbReference type="WBParaSite" id="MBELARI_LOCUS6030"/>
    </source>
</evidence>
<proteinExistence type="predicted"/>
<dbReference type="Gene3D" id="3.10.110.10">
    <property type="entry name" value="Ubiquitin Conjugating Enzyme"/>
    <property type="match status" value="1"/>
</dbReference>
<dbReference type="FunFam" id="3.10.110.10:FF:000109">
    <property type="entry name" value="Ubiquitin-conjugating enzyme E2 J2-like"/>
    <property type="match status" value="1"/>
</dbReference>
<name>A0AAF3JA32_9BILA</name>
<dbReference type="PROSITE" id="PS50127">
    <property type="entry name" value="UBC_2"/>
    <property type="match status" value="1"/>
</dbReference>
<sequence length="233" mass="26011">MTETIATPQATRRLQKDLMKITQEPIEGIVVAPLPENILIWHYVLLGSPDTPYQGGAYHGRLIFPADFPWKPPAIYMDTPNGRFQPGVRLCLSISDYHPESWNPGWSVGAILLGLQSFMNEETHAAGAIFPALSTNGREKLALDSHKFNNRDQAFRRLFPQLLDMIGSTPGESSASATTKVTRKRNKKRPIENDIVVIEDDAKIVPVKKVKKPTPQVRQAHPALIEVIDLDDD</sequence>
<dbReference type="CDD" id="cd23799">
    <property type="entry name" value="UBCc_UBE2J"/>
    <property type="match status" value="1"/>
</dbReference>
<dbReference type="Pfam" id="PF00179">
    <property type="entry name" value="UQ_con"/>
    <property type="match status" value="1"/>
</dbReference>
<dbReference type="SUPFAM" id="SSF54495">
    <property type="entry name" value="UBC-like"/>
    <property type="match status" value="1"/>
</dbReference>
<reference evidence="3" key="1">
    <citation type="submission" date="2024-02" db="UniProtKB">
        <authorList>
            <consortium name="WormBaseParasite"/>
        </authorList>
    </citation>
    <scope>IDENTIFICATION</scope>
</reference>
<dbReference type="AlphaFoldDB" id="A0AAF3JA32"/>
<protein>
    <submittedName>
        <fullName evidence="3">UBC core domain-containing protein</fullName>
    </submittedName>
</protein>
<evidence type="ECO:0000313" key="2">
    <source>
        <dbReference type="Proteomes" id="UP000887575"/>
    </source>
</evidence>
<dbReference type="WBParaSite" id="MBELARI_LOCUS6030">
    <property type="protein sequence ID" value="MBELARI_LOCUS6030"/>
    <property type="gene ID" value="MBELARI_LOCUS6030"/>
</dbReference>
<accession>A0AAF3JA32</accession>
<feature type="domain" description="UBC core" evidence="1">
    <location>
        <begin position="9"/>
        <end position="161"/>
    </location>
</feature>
<dbReference type="SMART" id="SM00212">
    <property type="entry name" value="UBCc"/>
    <property type="match status" value="1"/>
</dbReference>
<keyword evidence="2" id="KW-1185">Reference proteome</keyword>
<organism evidence="2 3">
    <name type="scientific">Mesorhabditis belari</name>
    <dbReference type="NCBI Taxonomy" id="2138241"/>
    <lineage>
        <taxon>Eukaryota</taxon>
        <taxon>Metazoa</taxon>
        <taxon>Ecdysozoa</taxon>
        <taxon>Nematoda</taxon>
        <taxon>Chromadorea</taxon>
        <taxon>Rhabditida</taxon>
        <taxon>Rhabditina</taxon>
        <taxon>Rhabditomorpha</taxon>
        <taxon>Rhabditoidea</taxon>
        <taxon>Rhabditidae</taxon>
        <taxon>Mesorhabditinae</taxon>
        <taxon>Mesorhabditis</taxon>
    </lineage>
</organism>
<dbReference type="InterPro" id="IPR016135">
    <property type="entry name" value="UBQ-conjugating_enzyme/RWD"/>
</dbReference>
<evidence type="ECO:0000259" key="1">
    <source>
        <dbReference type="PROSITE" id="PS50127"/>
    </source>
</evidence>
<dbReference type="InterPro" id="IPR050113">
    <property type="entry name" value="Ub_conjugating_enzyme"/>
</dbReference>
<dbReference type="PANTHER" id="PTHR24067">
    <property type="entry name" value="UBIQUITIN-CONJUGATING ENZYME E2"/>
    <property type="match status" value="1"/>
</dbReference>
<dbReference type="Proteomes" id="UP000887575">
    <property type="component" value="Unassembled WGS sequence"/>
</dbReference>
<dbReference type="InterPro" id="IPR000608">
    <property type="entry name" value="UBC"/>
</dbReference>
<dbReference type="GO" id="GO:0032446">
    <property type="term" value="P:protein modification by small protein conjugation"/>
    <property type="evidence" value="ECO:0007669"/>
    <property type="project" value="UniProtKB-ARBA"/>
</dbReference>